<dbReference type="EMBL" id="BQMJ01000030">
    <property type="protein sequence ID" value="GJQ12107.1"/>
    <property type="molecule type" value="Genomic_DNA"/>
</dbReference>
<dbReference type="AlphaFoldDB" id="A0A9C7PYA9"/>
<dbReference type="SUPFAM" id="SSF55620">
    <property type="entry name" value="Tetrahydrobiopterin biosynthesis enzymes-like"/>
    <property type="match status" value="1"/>
</dbReference>
<keyword evidence="7" id="KW-0783">Tetrahydrobiopterin biosynthesis</keyword>
<organism evidence="9 10">
    <name type="scientific">Galdieria partita</name>
    <dbReference type="NCBI Taxonomy" id="83374"/>
    <lineage>
        <taxon>Eukaryota</taxon>
        <taxon>Rhodophyta</taxon>
        <taxon>Bangiophyceae</taxon>
        <taxon>Galdieriales</taxon>
        <taxon>Galdieriaceae</taxon>
        <taxon>Galdieria</taxon>
    </lineage>
</organism>
<reference evidence="9" key="1">
    <citation type="journal article" date="2022" name="Proc. Natl. Acad. Sci. U.S.A.">
        <title>Life cycle and functional genomics of the unicellular red alga Galdieria for elucidating algal and plant evolution and industrial use.</title>
        <authorList>
            <person name="Hirooka S."/>
            <person name="Itabashi T."/>
            <person name="Ichinose T.M."/>
            <person name="Onuma R."/>
            <person name="Fujiwara T."/>
            <person name="Yamashita S."/>
            <person name="Jong L.W."/>
            <person name="Tomita R."/>
            <person name="Iwane A.H."/>
            <person name="Miyagishima S.Y."/>
        </authorList>
    </citation>
    <scope>NUCLEOTIDE SEQUENCE</scope>
    <source>
        <strain evidence="9">NBRC 102759</strain>
    </source>
</reference>
<sequence>MVYTVGVRDSFMVAHSFQGEAFGPAQGLHGATYTVDCEFRSNNLQPQLNWVMDIGEATQILKDVLSMYNYKNLDQIEEFQGQNTTTEYLAKVIHDKVLSKAKQLGFQGTLRVCLMESFRAWASYESCEDRKGVIR</sequence>
<accession>A0A9C7PYA9</accession>
<evidence type="ECO:0000256" key="1">
    <source>
        <dbReference type="ARBA" id="ARBA00001947"/>
    </source>
</evidence>
<evidence type="ECO:0000313" key="10">
    <source>
        <dbReference type="Proteomes" id="UP001061958"/>
    </source>
</evidence>
<dbReference type="OrthoDB" id="188652at2759"/>
<gene>
    <name evidence="9" type="ORF">GpartN1_g3898.t1</name>
</gene>
<comment type="pathway">
    <text evidence="2">Cofactor biosynthesis; tetrahydrobiopterin biosynthesis; tetrahydrobiopterin from 7,8-dihydroneopterin triphosphate: step 1/3.</text>
</comment>
<dbReference type="InterPro" id="IPR007115">
    <property type="entry name" value="6-PTP_synth/QueD"/>
</dbReference>
<comment type="cofactor">
    <cofactor evidence="1">
        <name>Zn(2+)</name>
        <dbReference type="ChEBI" id="CHEBI:29105"/>
    </cofactor>
</comment>
<dbReference type="EC" id="4.2.3.12" evidence="4"/>
<name>A0A9C7PYA9_9RHOD</name>
<keyword evidence="10" id="KW-1185">Reference proteome</keyword>
<dbReference type="PANTHER" id="PTHR12589">
    <property type="entry name" value="PYRUVOYL TETRAHYDROBIOPTERIN SYNTHASE"/>
    <property type="match status" value="1"/>
</dbReference>
<dbReference type="GO" id="GO:0003874">
    <property type="term" value="F:6-pyruvoyltetrahydropterin synthase activity"/>
    <property type="evidence" value="ECO:0007669"/>
    <property type="project" value="UniProtKB-EC"/>
</dbReference>
<dbReference type="InterPro" id="IPR038418">
    <property type="entry name" value="6-PTP_synth/QueD_sf"/>
</dbReference>
<dbReference type="GO" id="GO:0006729">
    <property type="term" value="P:tetrahydrobiopterin biosynthetic process"/>
    <property type="evidence" value="ECO:0007669"/>
    <property type="project" value="UniProtKB-KW"/>
</dbReference>
<evidence type="ECO:0000256" key="2">
    <source>
        <dbReference type="ARBA" id="ARBA00005126"/>
    </source>
</evidence>
<dbReference type="Proteomes" id="UP001061958">
    <property type="component" value="Unassembled WGS sequence"/>
</dbReference>
<dbReference type="PANTHER" id="PTHR12589:SF7">
    <property type="entry name" value="6-PYRUVOYL TETRAHYDROBIOPTERIN SYNTHASE"/>
    <property type="match status" value="1"/>
</dbReference>
<reference evidence="9" key="2">
    <citation type="submission" date="2022-01" db="EMBL/GenBank/DDBJ databases">
        <authorList>
            <person name="Hirooka S."/>
            <person name="Miyagishima S.Y."/>
        </authorList>
    </citation>
    <scope>NUCLEOTIDE SEQUENCE</scope>
    <source>
        <strain evidence="9">NBRC 102759</strain>
    </source>
</reference>
<evidence type="ECO:0000256" key="8">
    <source>
        <dbReference type="ARBA" id="ARBA00023239"/>
    </source>
</evidence>
<dbReference type="Gene3D" id="3.30.479.10">
    <property type="entry name" value="6-pyruvoyl tetrahydropterin synthase/QueD"/>
    <property type="match status" value="1"/>
</dbReference>
<evidence type="ECO:0000256" key="7">
    <source>
        <dbReference type="ARBA" id="ARBA00023007"/>
    </source>
</evidence>
<dbReference type="Pfam" id="PF01242">
    <property type="entry name" value="PTPS"/>
    <property type="match status" value="1"/>
</dbReference>
<keyword evidence="5" id="KW-0479">Metal-binding</keyword>
<keyword evidence="8" id="KW-0456">Lyase</keyword>
<protein>
    <recommendedName>
        <fullName evidence="4">6-pyruvoyltetrahydropterin synthase</fullName>
        <ecNumber evidence="4">4.2.3.12</ecNumber>
    </recommendedName>
</protein>
<proteinExistence type="inferred from homology"/>
<evidence type="ECO:0000256" key="6">
    <source>
        <dbReference type="ARBA" id="ARBA00022833"/>
    </source>
</evidence>
<evidence type="ECO:0000256" key="5">
    <source>
        <dbReference type="ARBA" id="ARBA00022723"/>
    </source>
</evidence>
<evidence type="ECO:0000313" key="9">
    <source>
        <dbReference type="EMBL" id="GJQ12107.1"/>
    </source>
</evidence>
<comment type="similarity">
    <text evidence="3">Belongs to the PTPS family.</text>
</comment>
<keyword evidence="6" id="KW-0862">Zinc</keyword>
<comment type="caution">
    <text evidence="9">The sequence shown here is derived from an EMBL/GenBank/DDBJ whole genome shotgun (WGS) entry which is preliminary data.</text>
</comment>
<dbReference type="GO" id="GO:0046872">
    <property type="term" value="F:metal ion binding"/>
    <property type="evidence" value="ECO:0007669"/>
    <property type="project" value="UniProtKB-KW"/>
</dbReference>
<evidence type="ECO:0000256" key="4">
    <source>
        <dbReference type="ARBA" id="ARBA00013100"/>
    </source>
</evidence>
<evidence type="ECO:0000256" key="3">
    <source>
        <dbReference type="ARBA" id="ARBA00009164"/>
    </source>
</evidence>